<evidence type="ECO:0000256" key="4">
    <source>
        <dbReference type="ARBA" id="ARBA00022670"/>
    </source>
</evidence>
<evidence type="ECO:0000256" key="2">
    <source>
        <dbReference type="ARBA" id="ARBA00009085"/>
    </source>
</evidence>
<comment type="caution">
    <text evidence="10">The sequence shown here is derived from an EMBL/GenBank/DDBJ whole genome shotgun (WGS) entry which is preliminary data.</text>
</comment>
<dbReference type="PROSITE" id="PS00973">
    <property type="entry name" value="USP_2"/>
    <property type="match status" value="1"/>
</dbReference>
<evidence type="ECO:0000313" key="10">
    <source>
        <dbReference type="EMBL" id="KKA16789.1"/>
    </source>
</evidence>
<dbReference type="GO" id="GO:0004843">
    <property type="term" value="F:cysteine-type deubiquitinase activity"/>
    <property type="evidence" value="ECO:0007669"/>
    <property type="project" value="UniProtKB-EC"/>
</dbReference>
<keyword evidence="5" id="KW-0833">Ubl conjugation pathway</keyword>
<dbReference type="PANTHER" id="PTHR24006:SF758">
    <property type="entry name" value="UBIQUITIN CARBOXYL-TERMINAL HYDROLASE 36"/>
    <property type="match status" value="1"/>
</dbReference>
<dbReference type="InterPro" id="IPR038765">
    <property type="entry name" value="Papain-like_cys_pep_sf"/>
</dbReference>
<organism evidence="10 11">
    <name type="scientific">Rasamsonia emersonii (strain ATCC 16479 / CBS 393.64 / IMI 116815)</name>
    <dbReference type="NCBI Taxonomy" id="1408163"/>
    <lineage>
        <taxon>Eukaryota</taxon>
        <taxon>Fungi</taxon>
        <taxon>Dikarya</taxon>
        <taxon>Ascomycota</taxon>
        <taxon>Pezizomycotina</taxon>
        <taxon>Eurotiomycetes</taxon>
        <taxon>Eurotiomycetidae</taxon>
        <taxon>Eurotiales</taxon>
        <taxon>Trichocomaceae</taxon>
        <taxon>Rasamsonia</taxon>
    </lineage>
</organism>
<keyword evidence="4" id="KW-0645">Protease</keyword>
<dbReference type="GO" id="GO:0006508">
    <property type="term" value="P:proteolysis"/>
    <property type="evidence" value="ECO:0007669"/>
    <property type="project" value="UniProtKB-KW"/>
</dbReference>
<feature type="region of interest" description="Disordered" evidence="8">
    <location>
        <begin position="486"/>
        <end position="596"/>
    </location>
</feature>
<dbReference type="OrthoDB" id="289038at2759"/>
<accession>A0A0F4YF59</accession>
<comment type="catalytic activity">
    <reaction evidence="1">
        <text>Thiol-dependent hydrolysis of ester, thioester, amide, peptide and isopeptide bonds formed by the C-terminal Gly of ubiquitin (a 76-residue protein attached to proteins as an intracellular targeting signal).</text>
        <dbReference type="EC" id="3.4.19.12"/>
    </reaction>
</comment>
<evidence type="ECO:0000256" key="1">
    <source>
        <dbReference type="ARBA" id="ARBA00000707"/>
    </source>
</evidence>
<name>A0A0F4YF59_RASE3</name>
<dbReference type="GO" id="GO:0005829">
    <property type="term" value="C:cytosol"/>
    <property type="evidence" value="ECO:0007669"/>
    <property type="project" value="TreeGrafter"/>
</dbReference>
<evidence type="ECO:0000256" key="6">
    <source>
        <dbReference type="ARBA" id="ARBA00022801"/>
    </source>
</evidence>
<dbReference type="InterPro" id="IPR001394">
    <property type="entry name" value="Peptidase_C19_UCH"/>
</dbReference>
<dbReference type="InterPro" id="IPR028889">
    <property type="entry name" value="USP"/>
</dbReference>
<dbReference type="SUPFAM" id="SSF54001">
    <property type="entry name" value="Cysteine proteinases"/>
    <property type="match status" value="1"/>
</dbReference>
<reference evidence="10 11" key="1">
    <citation type="submission" date="2015-04" db="EMBL/GenBank/DDBJ databases">
        <authorList>
            <person name="Heijne W.H."/>
            <person name="Fedorova N.D."/>
            <person name="Nierman W.C."/>
            <person name="Vollebregt A.W."/>
            <person name="Zhao Z."/>
            <person name="Wu L."/>
            <person name="Kumar M."/>
            <person name="Stam H."/>
            <person name="van den Berg M.A."/>
            <person name="Pel H.J."/>
        </authorList>
    </citation>
    <scope>NUCLEOTIDE SEQUENCE [LARGE SCALE GENOMIC DNA]</scope>
    <source>
        <strain evidence="10 11">CBS 393.64</strain>
    </source>
</reference>
<evidence type="ECO:0000313" key="11">
    <source>
        <dbReference type="Proteomes" id="UP000053958"/>
    </source>
</evidence>
<feature type="compositionally biased region" description="Basic and acidic residues" evidence="8">
    <location>
        <begin position="524"/>
        <end position="545"/>
    </location>
</feature>
<evidence type="ECO:0000256" key="3">
    <source>
        <dbReference type="ARBA" id="ARBA00012759"/>
    </source>
</evidence>
<keyword evidence="7" id="KW-0788">Thiol protease</keyword>
<proteinExistence type="inferred from homology"/>
<evidence type="ECO:0000259" key="9">
    <source>
        <dbReference type="PROSITE" id="PS50235"/>
    </source>
</evidence>
<keyword evidence="11" id="KW-1185">Reference proteome</keyword>
<dbReference type="GO" id="GO:0005634">
    <property type="term" value="C:nucleus"/>
    <property type="evidence" value="ECO:0007669"/>
    <property type="project" value="TreeGrafter"/>
</dbReference>
<feature type="compositionally biased region" description="Basic and acidic residues" evidence="8">
    <location>
        <begin position="486"/>
        <end position="498"/>
    </location>
</feature>
<dbReference type="InterPro" id="IPR018200">
    <property type="entry name" value="USP_CS"/>
</dbReference>
<sequence>MSSGTADPYLQSAIETEWKDSSTRNTFPKGLQNNAEEACYRNAALVLFFHTPCLLNWAADFVANFCDPDPSHQDIPCVICLFHRLAEIFWSPDADVRQDDAAFRGYVGMLWDFTAPGDWQEGEQQDVREYMECVLQSFQQEATLDQRLIIIRGGKPILPVFTSVVERHYACEACQSVESSSKPDDLLFLGGQVSDDGVNNKERKKRGIPMCPMDTVINSYMRPQQLSGKPCRNCKKDKDMFEWSPILETPDILFINVNRHGVNGKVTTPIKIQMGIDIESWYGKASGGNGPNQCTSYELYGVLFHIGDSDSGHYVAVVKGPVGGWMLFDDESRQHISEEGIEELQDELTTSYIFAYRKTSQHTLQKEPVPLDNLAPAYEQASGYELASGYEQYHRQGELQSSGENAQDPVGSVNGTPVWLEGTIKINERDLEGRIRQQLPLRSEFGPLVKQVRTRSKAQPVVLLITLREGDSDVVLEGTLKGNVKPKEKVVQEQDTTSKKPGRKTRQTASGTSQSATSKKRKKTPEQPESRDESQETRQATEKSISRSKPAASRKRKRDPEQQETGDQASTAAKRAKTTSRGRSRQRGRTTARNRN</sequence>
<feature type="compositionally biased region" description="Basic residues" evidence="8">
    <location>
        <begin position="574"/>
        <end position="596"/>
    </location>
</feature>
<evidence type="ECO:0000256" key="8">
    <source>
        <dbReference type="SAM" id="MobiDB-lite"/>
    </source>
</evidence>
<dbReference type="EC" id="3.4.19.12" evidence="3"/>
<evidence type="ECO:0000256" key="7">
    <source>
        <dbReference type="ARBA" id="ARBA00022807"/>
    </source>
</evidence>
<dbReference type="RefSeq" id="XP_013323401.1">
    <property type="nucleotide sequence ID" value="XM_013467947.1"/>
</dbReference>
<dbReference type="AlphaFoldDB" id="A0A0F4YF59"/>
<dbReference type="STRING" id="1408163.A0A0F4YF59"/>
<dbReference type="Pfam" id="PF00443">
    <property type="entry name" value="UCH"/>
    <property type="match status" value="1"/>
</dbReference>
<protein>
    <recommendedName>
        <fullName evidence="3">ubiquitinyl hydrolase 1</fullName>
        <ecNumber evidence="3">3.4.19.12</ecNumber>
    </recommendedName>
</protein>
<feature type="compositionally biased region" description="Low complexity" evidence="8">
    <location>
        <begin position="507"/>
        <end position="517"/>
    </location>
</feature>
<feature type="domain" description="USP" evidence="9">
    <location>
        <begin position="29"/>
        <end position="359"/>
    </location>
</feature>
<dbReference type="PROSITE" id="PS50235">
    <property type="entry name" value="USP_3"/>
    <property type="match status" value="1"/>
</dbReference>
<keyword evidence="6" id="KW-0378">Hydrolase</keyword>
<dbReference type="EMBL" id="LASV01000734">
    <property type="protein sequence ID" value="KKA16789.1"/>
    <property type="molecule type" value="Genomic_DNA"/>
</dbReference>
<dbReference type="InterPro" id="IPR050164">
    <property type="entry name" value="Peptidase_C19"/>
</dbReference>
<dbReference type="CDD" id="cd02257">
    <property type="entry name" value="Peptidase_C19"/>
    <property type="match status" value="1"/>
</dbReference>
<comment type="similarity">
    <text evidence="2">Belongs to the peptidase C19 family.</text>
</comment>
<gene>
    <name evidence="10" type="ORF">T310_9609</name>
</gene>
<dbReference type="Gene3D" id="3.90.70.10">
    <property type="entry name" value="Cysteine proteinases"/>
    <property type="match status" value="1"/>
</dbReference>
<dbReference type="PANTHER" id="PTHR24006">
    <property type="entry name" value="UBIQUITIN CARBOXYL-TERMINAL HYDROLASE"/>
    <property type="match status" value="1"/>
</dbReference>
<dbReference type="Proteomes" id="UP000053958">
    <property type="component" value="Unassembled WGS sequence"/>
</dbReference>
<dbReference type="GO" id="GO:0016579">
    <property type="term" value="P:protein deubiquitination"/>
    <property type="evidence" value="ECO:0007669"/>
    <property type="project" value="InterPro"/>
</dbReference>
<evidence type="ECO:0000256" key="5">
    <source>
        <dbReference type="ARBA" id="ARBA00022786"/>
    </source>
</evidence>
<dbReference type="GeneID" id="25321541"/>